<keyword evidence="3" id="KW-1185">Reference proteome</keyword>
<dbReference type="OrthoDB" id="3438962at2759"/>
<feature type="region of interest" description="Disordered" evidence="1">
    <location>
        <begin position="1"/>
        <end position="185"/>
    </location>
</feature>
<feature type="compositionally biased region" description="Basic and acidic residues" evidence="1">
    <location>
        <begin position="120"/>
        <end position="137"/>
    </location>
</feature>
<gene>
    <name evidence="2" type="ORF">HETSPECPRED_008108</name>
</gene>
<feature type="compositionally biased region" description="Polar residues" evidence="1">
    <location>
        <begin position="32"/>
        <end position="43"/>
    </location>
</feature>
<organism evidence="2 3">
    <name type="scientific">Heterodermia speciosa</name>
    <dbReference type="NCBI Taxonomy" id="116794"/>
    <lineage>
        <taxon>Eukaryota</taxon>
        <taxon>Fungi</taxon>
        <taxon>Dikarya</taxon>
        <taxon>Ascomycota</taxon>
        <taxon>Pezizomycotina</taxon>
        <taxon>Lecanoromycetes</taxon>
        <taxon>OSLEUM clade</taxon>
        <taxon>Lecanoromycetidae</taxon>
        <taxon>Caliciales</taxon>
        <taxon>Physciaceae</taxon>
        <taxon>Heterodermia</taxon>
    </lineage>
</organism>
<name>A0A8H3EJY9_9LECA</name>
<accession>A0A8H3EJY9</accession>
<feature type="compositionally biased region" description="Basic and acidic residues" evidence="1">
    <location>
        <begin position="148"/>
        <end position="161"/>
    </location>
</feature>
<dbReference type="EMBL" id="CAJPDS010000006">
    <property type="protein sequence ID" value="CAF9908546.1"/>
    <property type="molecule type" value="Genomic_DNA"/>
</dbReference>
<proteinExistence type="predicted"/>
<comment type="caution">
    <text evidence="2">The sequence shown here is derived from an EMBL/GenBank/DDBJ whole genome shotgun (WGS) entry which is preliminary data.</text>
</comment>
<dbReference type="Proteomes" id="UP000664521">
    <property type="component" value="Unassembled WGS sequence"/>
</dbReference>
<evidence type="ECO:0000256" key="1">
    <source>
        <dbReference type="SAM" id="MobiDB-lite"/>
    </source>
</evidence>
<sequence>MDPQAPAQPPIDTSYKHPGNPSDQDPAEKSQAESTTASLSRSDATTEKREAGDVSSGPGDQDEATPSSLAIGGQGEGDRDVGRPVSNTEGEQMRAAGEGDIAKAQETKTGFGEQSSLASDMDRKREEQDQIKDERRVTGTPGGPTGDHPGEGPREEGRGVDVKSALGGGSNIVEAPRGSGAKGVA</sequence>
<evidence type="ECO:0000313" key="2">
    <source>
        <dbReference type="EMBL" id="CAF9908546.1"/>
    </source>
</evidence>
<evidence type="ECO:0000313" key="3">
    <source>
        <dbReference type="Proteomes" id="UP000664521"/>
    </source>
</evidence>
<reference evidence="2" key="1">
    <citation type="submission" date="2021-03" db="EMBL/GenBank/DDBJ databases">
        <authorList>
            <person name="Tagirdzhanova G."/>
        </authorList>
    </citation>
    <scope>NUCLEOTIDE SEQUENCE</scope>
</reference>
<protein>
    <submittedName>
        <fullName evidence="2">Uncharacterized protein</fullName>
    </submittedName>
</protein>
<dbReference type="AlphaFoldDB" id="A0A8H3EJY9"/>